<protein>
    <recommendedName>
        <fullName evidence="4">Transposase Tnp1/En/Spm-like domain-containing protein</fullName>
    </recommendedName>
</protein>
<feature type="compositionally biased region" description="Polar residues" evidence="2">
    <location>
        <begin position="24"/>
        <end position="39"/>
    </location>
</feature>
<sequence length="367" mass="41684">MAKRKLKVCSVENDQGQPREEPSTQHPTQPPVSLSSHQPNATSHIAVDDVDQIVDTEVEICVEDSSGSRKTRGVTRMSDVWNLPPEMRIFVKFNSFYQPVDTEGSVLHRFMGTIVRKPNLLPIDCFNWHKMDAKYKEYCWKILEERSRKNRHNRDQQMDFYAVGSKSIAQYAYNMEKNGVVPTRGKLYVEKLEPLNQKEVDVSQTGSSGGSLMWAATDAYAEVIGKERHGRVCGVGFGPTPSMFGASSINTSQRLRMVPEEEILRDKEEIRDLRDRLKFIEEKVEKIAEDIILERSSASENSRDGKGTSVLEQQGVQATEAAQPRKRRANPWVLVRDFKESFPLISEFRKASFSNGKLEVVNATHSC</sequence>
<reference evidence="3" key="1">
    <citation type="submission" date="2020-07" db="EMBL/GenBank/DDBJ databases">
        <authorList>
            <person name="Lin J."/>
        </authorList>
    </citation>
    <scope>NUCLEOTIDE SEQUENCE</scope>
</reference>
<evidence type="ECO:0000256" key="2">
    <source>
        <dbReference type="SAM" id="MobiDB-lite"/>
    </source>
</evidence>
<evidence type="ECO:0008006" key="4">
    <source>
        <dbReference type="Google" id="ProtNLM"/>
    </source>
</evidence>
<dbReference type="PANTHER" id="PTHR33144">
    <property type="entry name" value="OS10G0409366 PROTEIN-RELATED"/>
    <property type="match status" value="1"/>
</dbReference>
<organism evidence="3">
    <name type="scientific">Ananas comosus var. bracteatus</name>
    <name type="common">red pineapple</name>
    <dbReference type="NCBI Taxonomy" id="296719"/>
    <lineage>
        <taxon>Eukaryota</taxon>
        <taxon>Viridiplantae</taxon>
        <taxon>Streptophyta</taxon>
        <taxon>Embryophyta</taxon>
        <taxon>Tracheophyta</taxon>
        <taxon>Spermatophyta</taxon>
        <taxon>Magnoliopsida</taxon>
        <taxon>Liliopsida</taxon>
        <taxon>Poales</taxon>
        <taxon>Bromeliaceae</taxon>
        <taxon>Bromelioideae</taxon>
        <taxon>Ananas</taxon>
    </lineage>
</organism>
<evidence type="ECO:0000256" key="1">
    <source>
        <dbReference type="SAM" id="Coils"/>
    </source>
</evidence>
<keyword evidence="1" id="KW-0175">Coiled coil</keyword>
<feature type="region of interest" description="Disordered" evidence="2">
    <location>
        <begin position="1"/>
        <end position="39"/>
    </location>
</feature>
<feature type="region of interest" description="Disordered" evidence="2">
    <location>
        <begin position="297"/>
        <end position="324"/>
    </location>
</feature>
<accession>A0A6V7NIY9</accession>
<proteinExistence type="predicted"/>
<evidence type="ECO:0000313" key="3">
    <source>
        <dbReference type="EMBL" id="CAD1818565.1"/>
    </source>
</evidence>
<gene>
    <name evidence="3" type="ORF">CB5_LOCUS1776</name>
</gene>
<dbReference type="AlphaFoldDB" id="A0A6V7NIY9"/>
<feature type="coiled-coil region" evidence="1">
    <location>
        <begin position="263"/>
        <end position="290"/>
    </location>
</feature>
<dbReference type="EMBL" id="LR862139">
    <property type="protein sequence ID" value="CAD1818565.1"/>
    <property type="molecule type" value="Genomic_DNA"/>
</dbReference>
<name>A0A6V7NIY9_ANACO</name>
<dbReference type="PANTHER" id="PTHR33144:SF25">
    <property type="entry name" value="DUF4216 DOMAIN-CONTAINING PROTEIN"/>
    <property type="match status" value="1"/>
</dbReference>